<sequence length="302" mass="32620">MPPTDRPTTEPGPTNPTSNAAFQPPSNDDEVPLGAIVGGVAGGVCLAIIAMLVWKIWRRSMKRTRIEEQETVCITRRNTLRNKRAPAKLQSQSPMLYTPAAAKVKWAASEKDTPMPADCNLVEKKPKVEASVKPGLTVSTTKSKEKDNEPPGGSPTTPSRPKPLRSTKSAGQEAKRASRRPADLTPDVKLPIPPPPTSPPLRAPRHKPSTVSSRSYYSLESGEEYPNSRPARLHSVLSALGNLSDVRTSVHGGNRASVSSSMWSFFSRNSRAARTVASSRYSQATSNSVYSQPEDPIVGVAY</sequence>
<feature type="region of interest" description="Disordered" evidence="1">
    <location>
        <begin position="1"/>
        <end position="27"/>
    </location>
</feature>
<evidence type="ECO:0000256" key="2">
    <source>
        <dbReference type="SAM" id="Phobius"/>
    </source>
</evidence>
<protein>
    <submittedName>
        <fullName evidence="3">Uncharacterized protein</fullName>
    </submittedName>
</protein>
<keyword evidence="2" id="KW-1133">Transmembrane helix</keyword>
<feature type="compositionally biased region" description="Basic and acidic residues" evidence="1">
    <location>
        <begin position="121"/>
        <end position="130"/>
    </location>
</feature>
<name>A0ABR2ZLR3_9AGAR</name>
<feature type="compositionally biased region" description="Polar residues" evidence="1">
    <location>
        <begin position="11"/>
        <end position="26"/>
    </location>
</feature>
<keyword evidence="2" id="KW-0472">Membrane</keyword>
<accession>A0ABR2ZLR3</accession>
<evidence type="ECO:0000313" key="4">
    <source>
        <dbReference type="Proteomes" id="UP001437256"/>
    </source>
</evidence>
<dbReference type="EMBL" id="JBBXMP010000119">
    <property type="protein sequence ID" value="KAL0061904.1"/>
    <property type="molecule type" value="Genomic_DNA"/>
</dbReference>
<dbReference type="Proteomes" id="UP001437256">
    <property type="component" value="Unassembled WGS sequence"/>
</dbReference>
<reference evidence="3 4" key="1">
    <citation type="submission" date="2024-05" db="EMBL/GenBank/DDBJ databases">
        <title>A draft genome resource for the thread blight pathogen Marasmius tenuissimus strain MS-2.</title>
        <authorList>
            <person name="Yulfo-Soto G.E."/>
            <person name="Baruah I.K."/>
            <person name="Amoako-Attah I."/>
            <person name="Bukari Y."/>
            <person name="Meinhardt L.W."/>
            <person name="Bailey B.A."/>
            <person name="Cohen S.P."/>
        </authorList>
    </citation>
    <scope>NUCLEOTIDE SEQUENCE [LARGE SCALE GENOMIC DNA]</scope>
    <source>
        <strain evidence="3 4">MS-2</strain>
    </source>
</reference>
<organism evidence="3 4">
    <name type="scientific">Marasmius tenuissimus</name>
    <dbReference type="NCBI Taxonomy" id="585030"/>
    <lineage>
        <taxon>Eukaryota</taxon>
        <taxon>Fungi</taxon>
        <taxon>Dikarya</taxon>
        <taxon>Basidiomycota</taxon>
        <taxon>Agaricomycotina</taxon>
        <taxon>Agaricomycetes</taxon>
        <taxon>Agaricomycetidae</taxon>
        <taxon>Agaricales</taxon>
        <taxon>Marasmiineae</taxon>
        <taxon>Marasmiaceae</taxon>
        <taxon>Marasmius</taxon>
    </lineage>
</organism>
<feature type="compositionally biased region" description="Basic and acidic residues" evidence="1">
    <location>
        <begin position="173"/>
        <end position="182"/>
    </location>
</feature>
<feature type="compositionally biased region" description="Polar residues" evidence="1">
    <location>
        <begin position="209"/>
        <end position="218"/>
    </location>
</feature>
<keyword evidence="2" id="KW-0812">Transmembrane</keyword>
<feature type="region of interest" description="Disordered" evidence="1">
    <location>
        <begin position="108"/>
        <end position="228"/>
    </location>
</feature>
<keyword evidence="4" id="KW-1185">Reference proteome</keyword>
<comment type="caution">
    <text evidence="3">The sequence shown here is derived from an EMBL/GenBank/DDBJ whole genome shotgun (WGS) entry which is preliminary data.</text>
</comment>
<feature type="compositionally biased region" description="Pro residues" evidence="1">
    <location>
        <begin position="191"/>
        <end position="202"/>
    </location>
</feature>
<feature type="compositionally biased region" description="Low complexity" evidence="1">
    <location>
        <begin position="150"/>
        <end position="159"/>
    </location>
</feature>
<feature type="transmembrane region" description="Helical" evidence="2">
    <location>
        <begin position="33"/>
        <end position="57"/>
    </location>
</feature>
<evidence type="ECO:0000313" key="3">
    <source>
        <dbReference type="EMBL" id="KAL0061904.1"/>
    </source>
</evidence>
<evidence type="ECO:0000256" key="1">
    <source>
        <dbReference type="SAM" id="MobiDB-lite"/>
    </source>
</evidence>
<proteinExistence type="predicted"/>
<gene>
    <name evidence="3" type="ORF">AAF712_011188</name>
</gene>